<evidence type="ECO:0000313" key="4">
    <source>
        <dbReference type="Proteomes" id="UP000005387"/>
    </source>
</evidence>
<dbReference type="Pfam" id="PF19912">
    <property type="entry name" value="DUF6385"/>
    <property type="match status" value="1"/>
</dbReference>
<dbReference type="AlphaFoldDB" id="E0IEU3"/>
<name>E0IEU3_9BACL</name>
<proteinExistence type="predicted"/>
<feature type="region of interest" description="Disordered" evidence="1">
    <location>
        <begin position="1"/>
        <end position="41"/>
    </location>
</feature>
<protein>
    <recommendedName>
        <fullName evidence="2">DUF6385 domain-containing protein</fullName>
    </recommendedName>
</protein>
<evidence type="ECO:0000256" key="1">
    <source>
        <dbReference type="SAM" id="MobiDB-lite"/>
    </source>
</evidence>
<dbReference type="eggNOG" id="COG1975">
    <property type="taxonomic scope" value="Bacteria"/>
</dbReference>
<dbReference type="EMBL" id="AEDD01000012">
    <property type="protein sequence ID" value="EFM09181.1"/>
    <property type="molecule type" value="Genomic_DNA"/>
</dbReference>
<keyword evidence="4" id="KW-1185">Reference proteome</keyword>
<feature type="compositionally biased region" description="Basic residues" evidence="1">
    <location>
        <begin position="21"/>
        <end position="41"/>
    </location>
</feature>
<dbReference type="STRING" id="717606.PaecuDRAFT_4184"/>
<gene>
    <name evidence="3" type="ORF">PaecuDRAFT_4184</name>
</gene>
<feature type="domain" description="DUF6385" evidence="2">
    <location>
        <begin position="70"/>
        <end position="149"/>
    </location>
</feature>
<organism evidence="3 4">
    <name type="scientific">Paenibacillus curdlanolyticus YK9</name>
    <dbReference type="NCBI Taxonomy" id="717606"/>
    <lineage>
        <taxon>Bacteria</taxon>
        <taxon>Bacillati</taxon>
        <taxon>Bacillota</taxon>
        <taxon>Bacilli</taxon>
        <taxon>Bacillales</taxon>
        <taxon>Paenibacillaceae</taxon>
        <taxon>Paenibacillus</taxon>
    </lineage>
</organism>
<dbReference type="InterPro" id="IPR045965">
    <property type="entry name" value="DUF6385"/>
</dbReference>
<dbReference type="Proteomes" id="UP000005387">
    <property type="component" value="Unassembled WGS sequence"/>
</dbReference>
<evidence type="ECO:0000259" key="2">
    <source>
        <dbReference type="Pfam" id="PF19912"/>
    </source>
</evidence>
<accession>E0IEU3</accession>
<dbReference type="OrthoDB" id="1808778at2"/>
<dbReference type="RefSeq" id="WP_006040167.1">
    <property type="nucleotide sequence ID" value="NZ_AEDD01000012.1"/>
</dbReference>
<evidence type="ECO:0000313" key="3">
    <source>
        <dbReference type="EMBL" id="EFM09181.1"/>
    </source>
</evidence>
<sequence length="151" mass="16977">MTIASSRGRKGRKPSSCLSPKPRKRRDSCRPKKHCHNNKHRQKGRSLFIEQLYSNVHTTDTLTPLPTQVTTHLTVYSYAVINEGDAPAVVQVQVGPDGQHFAKDVEETIPPGETGVIVVSRFLRFTRLAVRSKIEDRPTALTVYFQAQALR</sequence>
<reference evidence="3 4" key="1">
    <citation type="submission" date="2010-07" db="EMBL/GenBank/DDBJ databases">
        <title>The draft genome of Paenibacillus curdlanolyticus YK9.</title>
        <authorList>
            <consortium name="US DOE Joint Genome Institute (JGI-PGF)"/>
            <person name="Lucas S."/>
            <person name="Copeland A."/>
            <person name="Lapidus A."/>
            <person name="Cheng J.-F."/>
            <person name="Bruce D."/>
            <person name="Goodwin L."/>
            <person name="Pitluck S."/>
            <person name="Land M.L."/>
            <person name="Hauser L."/>
            <person name="Chang Y.-J."/>
            <person name="Jeffries C."/>
            <person name="Anderson I.J."/>
            <person name="Johnson E."/>
            <person name="Loganathan U."/>
            <person name="Mulhopadhyay B."/>
            <person name="Kyrpides N."/>
            <person name="Woyke T.J."/>
        </authorList>
    </citation>
    <scope>NUCLEOTIDE SEQUENCE [LARGE SCALE GENOMIC DNA]</scope>
    <source>
        <strain evidence="3 4">YK9</strain>
    </source>
</reference>